<gene>
    <name evidence="1" type="ORF">CCU68_18565</name>
</gene>
<keyword evidence="2" id="KW-1185">Reference proteome</keyword>
<dbReference type="Proteomes" id="UP000236232">
    <property type="component" value="Unassembled WGS sequence"/>
</dbReference>
<evidence type="ECO:0000313" key="2">
    <source>
        <dbReference type="Proteomes" id="UP000236232"/>
    </source>
</evidence>
<organism evidence="1 2">
    <name type="scientific">Pseudomonas gingeri NCPPB 3146 = LMG 5327</name>
    <dbReference type="NCBI Taxonomy" id="707248"/>
    <lineage>
        <taxon>Bacteria</taxon>
        <taxon>Pseudomonadati</taxon>
        <taxon>Pseudomonadota</taxon>
        <taxon>Gammaproteobacteria</taxon>
        <taxon>Pseudomonadales</taxon>
        <taxon>Pseudomonadaceae</taxon>
        <taxon>Pseudomonas</taxon>
    </lineage>
</organism>
<sequence length="59" mass="6641">MRYPRRAQAPEHPIGLNDARQALTQKFRTSVSAFHSRAETLCSLGISNEIRCLANARKT</sequence>
<evidence type="ECO:0000313" key="1">
    <source>
        <dbReference type="EMBL" id="PNQ91057.1"/>
    </source>
</evidence>
<reference evidence="1 2" key="1">
    <citation type="submission" date="2018-01" db="EMBL/GenBank/DDBJ databases">
        <title>Draft Genome Sequence of Pseudomonas gingeri NCPPB 3146 (LMG 5327), a White Line Reaction Producer.</title>
        <authorList>
            <person name="Rokni-Zadeh H."/>
            <person name="Bahrami T."/>
            <person name="Zarvandi S."/>
            <person name="Changi-Ashtiani M."/>
            <person name="De Mot R."/>
        </authorList>
    </citation>
    <scope>NUCLEOTIDE SEQUENCE [LARGE SCALE GENOMIC DNA]</scope>
    <source>
        <strain evidence="2">NCPPB 3146 \ LMG 5327</strain>
    </source>
</reference>
<dbReference type="EMBL" id="POWE01000110">
    <property type="protein sequence ID" value="PNQ91057.1"/>
    <property type="molecule type" value="Genomic_DNA"/>
</dbReference>
<protein>
    <submittedName>
        <fullName evidence="1">Uncharacterized protein</fullName>
    </submittedName>
</protein>
<proteinExistence type="predicted"/>
<name>A0ABX4Y1J4_9PSED</name>
<comment type="caution">
    <text evidence="1">The sequence shown here is derived from an EMBL/GenBank/DDBJ whole genome shotgun (WGS) entry which is preliminary data.</text>
</comment>
<accession>A0ABX4Y1J4</accession>